<reference evidence="1" key="1">
    <citation type="submission" date="2018-06" db="EMBL/GenBank/DDBJ databases">
        <authorList>
            <consortium name="PulseNet: The National Subtyping Network for Foodborne Disease Surveillance"/>
            <person name="Tarr C.L."/>
            <person name="Trees E."/>
            <person name="Katz L.S."/>
            <person name="Carleton-Romer H.A."/>
            <person name="Stroika S."/>
            <person name="Kucerova Z."/>
            <person name="Roache K.F."/>
            <person name="Sabol A.L."/>
            <person name="Besser J."/>
            <person name="Gerner-Smidt P."/>
        </authorList>
    </citation>
    <scope>NUCLEOTIDE SEQUENCE</scope>
    <source>
        <strain evidence="1">PNUSAS042591</strain>
    </source>
</reference>
<dbReference type="EMBL" id="AAGJBO010000074">
    <property type="protein sequence ID" value="EBO6127753.1"/>
    <property type="molecule type" value="Genomic_DNA"/>
</dbReference>
<dbReference type="AlphaFoldDB" id="A0A5U0NBJ2"/>
<dbReference type="EMBL" id="AAGIOR010000016">
    <property type="protein sequence ID" value="EBO4585914.1"/>
    <property type="molecule type" value="Genomic_DNA"/>
</dbReference>
<evidence type="ECO:0000313" key="2">
    <source>
        <dbReference type="EMBL" id="EBO6127753.1"/>
    </source>
</evidence>
<accession>A0A5U0NBJ2</accession>
<protein>
    <submittedName>
        <fullName evidence="1">Uncharacterized protein</fullName>
    </submittedName>
</protein>
<evidence type="ECO:0000313" key="1">
    <source>
        <dbReference type="EMBL" id="EBO4585914.1"/>
    </source>
</evidence>
<proteinExistence type="predicted"/>
<gene>
    <name evidence="1" type="ORF">DNE36_19710</name>
    <name evidence="2" type="ORF">DU032_23670</name>
</gene>
<organism evidence="1">
    <name type="scientific">Salmonella enterica</name>
    <name type="common">Salmonella choleraesuis</name>
    <dbReference type="NCBI Taxonomy" id="28901"/>
    <lineage>
        <taxon>Bacteria</taxon>
        <taxon>Pseudomonadati</taxon>
        <taxon>Pseudomonadota</taxon>
        <taxon>Gammaproteobacteria</taxon>
        <taxon>Enterobacterales</taxon>
        <taxon>Enterobacteriaceae</taxon>
        <taxon>Salmonella</taxon>
    </lineage>
</organism>
<name>A0A5U0NBJ2_SALER</name>
<sequence length="196" mass="21710">MVRLASLVVIYIISFSAYALSDMLSDMQKTYSMFTSKDDVKYEARGLVQPVWYRFSENAQETITSGTSERLKLQINGTAVPLGMNTNSAEALEPSGMLLAVQEGTFYCDKMATAGCSVQIKVGDEKPIVAYAKIDGNVSGKFMTIDSDVTRQIINDINKTAKSDTNNKHIYIEVPFFVTGNKEFKFGLIETPIKVK</sequence>
<reference evidence="2" key="2">
    <citation type="submission" date="2018-07" db="EMBL/GenBank/DDBJ databases">
        <authorList>
            <consortium name="GenomeTrakr network: Whole genome sequencing for foodborne pathogen traceback"/>
        </authorList>
    </citation>
    <scope>NUCLEOTIDE SEQUENCE</scope>
    <source>
        <strain evidence="2">FSIS11811731</strain>
    </source>
</reference>
<comment type="caution">
    <text evidence="1">The sequence shown here is derived from an EMBL/GenBank/DDBJ whole genome shotgun (WGS) entry which is preliminary data.</text>
</comment>